<dbReference type="EMBL" id="JBHSNC010000019">
    <property type="protein sequence ID" value="MFC5529042.1"/>
    <property type="molecule type" value="Genomic_DNA"/>
</dbReference>
<protein>
    <recommendedName>
        <fullName evidence="4">DUF4129 domain-containing protein</fullName>
    </recommendedName>
</protein>
<evidence type="ECO:0000256" key="1">
    <source>
        <dbReference type="SAM" id="Phobius"/>
    </source>
</evidence>
<sequence>MKGTPAWPIAAARLAGRLLFELMLWLPAWLILMLLYEPDMKLKSLAAAVCCMFVGYLFAHMRPPWRLIAILVVMLGLVAGTTGIDPHYAWIGVWLAAVTWRGQYGNTGPPHYALAFLVATIGVLVASNVDKASQYRIYLIVIAIGWIIAYFVSLNRYFVNEAGLYSSIATRAVRKDSRKYALLFLAVALVLFGVTLSYALQWLKLPHVKMSLPPGGAPELPEPQETEPIEILPHEPYHPNPIWNKIAWIAGGLSILVLAWFALWLWRDRKWTWQAWKDALRKLFMRDRRDEKLPYVEEKRSLKKAKRKSRWGELFQRAPRGPDWKRLNNAQKVRRLYADAMEAGVTAGYAHQAHHTASEALEGLEQWREGQADAQPAKKAAYWSWFAGMRQSLLRLYEQARYSPHAVREQEVASLIERHPERDRMD</sequence>
<proteinExistence type="predicted"/>
<comment type="caution">
    <text evidence="2">The sequence shown here is derived from an EMBL/GenBank/DDBJ whole genome shotgun (WGS) entry which is preliminary data.</text>
</comment>
<feature type="transmembrane region" description="Helical" evidence="1">
    <location>
        <begin position="246"/>
        <end position="266"/>
    </location>
</feature>
<dbReference type="Proteomes" id="UP001596108">
    <property type="component" value="Unassembled WGS sequence"/>
</dbReference>
<evidence type="ECO:0000313" key="3">
    <source>
        <dbReference type="Proteomes" id="UP001596108"/>
    </source>
</evidence>
<keyword evidence="1" id="KW-1133">Transmembrane helix</keyword>
<feature type="transmembrane region" description="Helical" evidence="1">
    <location>
        <begin position="135"/>
        <end position="159"/>
    </location>
</feature>
<name>A0ABW0QYC4_9BACL</name>
<keyword evidence="1" id="KW-0472">Membrane</keyword>
<feature type="transmembrane region" description="Helical" evidence="1">
    <location>
        <begin position="42"/>
        <end position="58"/>
    </location>
</feature>
<evidence type="ECO:0000313" key="2">
    <source>
        <dbReference type="EMBL" id="MFC5529042.1"/>
    </source>
</evidence>
<gene>
    <name evidence="2" type="ORF">ACFPQ4_06195</name>
</gene>
<reference evidence="3" key="1">
    <citation type="journal article" date="2019" name="Int. J. Syst. Evol. Microbiol.">
        <title>The Global Catalogue of Microorganisms (GCM) 10K type strain sequencing project: providing services to taxonomists for standard genome sequencing and annotation.</title>
        <authorList>
            <consortium name="The Broad Institute Genomics Platform"/>
            <consortium name="The Broad Institute Genome Sequencing Center for Infectious Disease"/>
            <person name="Wu L."/>
            <person name="Ma J."/>
        </authorList>
    </citation>
    <scope>NUCLEOTIDE SEQUENCE [LARGE SCALE GENOMIC DNA]</scope>
    <source>
        <strain evidence="3">CGMCC 1.18578</strain>
    </source>
</reference>
<feature type="transmembrane region" description="Helical" evidence="1">
    <location>
        <begin position="18"/>
        <end position="36"/>
    </location>
</feature>
<accession>A0ABW0QYC4</accession>
<feature type="transmembrane region" description="Helical" evidence="1">
    <location>
        <begin position="65"/>
        <end position="82"/>
    </location>
</feature>
<keyword evidence="3" id="KW-1185">Reference proteome</keyword>
<evidence type="ECO:0008006" key="4">
    <source>
        <dbReference type="Google" id="ProtNLM"/>
    </source>
</evidence>
<keyword evidence="1" id="KW-0812">Transmembrane</keyword>
<feature type="transmembrane region" description="Helical" evidence="1">
    <location>
        <begin position="180"/>
        <end position="200"/>
    </location>
</feature>
<organism evidence="2 3">
    <name type="scientific">Cohnella yongneupensis</name>
    <dbReference type="NCBI Taxonomy" id="425006"/>
    <lineage>
        <taxon>Bacteria</taxon>
        <taxon>Bacillati</taxon>
        <taxon>Bacillota</taxon>
        <taxon>Bacilli</taxon>
        <taxon>Bacillales</taxon>
        <taxon>Paenibacillaceae</taxon>
        <taxon>Cohnella</taxon>
    </lineage>
</organism>
<dbReference type="RefSeq" id="WP_378110913.1">
    <property type="nucleotide sequence ID" value="NZ_JBHSNC010000019.1"/>
</dbReference>